<evidence type="ECO:0000313" key="2">
    <source>
        <dbReference type="EMBL" id="MDU0111906.1"/>
    </source>
</evidence>
<dbReference type="Pfam" id="PF07238">
    <property type="entry name" value="PilZ"/>
    <property type="match status" value="1"/>
</dbReference>
<dbReference type="RefSeq" id="WP_216055915.1">
    <property type="nucleotide sequence ID" value="NZ_JAWCUA010000001.1"/>
</dbReference>
<sequence length="100" mass="10932">MIKYSDNRNFFRMMVNTNIEIDISDADAGRKLDAVCRDLSATGMAVESDEPIEVGTNVICRLEGASPELPALKANATVVRCSQEEEGGSYLLGIEIIEHL</sequence>
<gene>
    <name evidence="2" type="ORF">RT723_02570</name>
</gene>
<dbReference type="Proteomes" id="UP001257914">
    <property type="component" value="Unassembled WGS sequence"/>
</dbReference>
<evidence type="ECO:0000313" key="3">
    <source>
        <dbReference type="Proteomes" id="UP001257914"/>
    </source>
</evidence>
<proteinExistence type="predicted"/>
<dbReference type="InterPro" id="IPR009875">
    <property type="entry name" value="PilZ_domain"/>
</dbReference>
<comment type="caution">
    <text evidence="2">The sequence shown here is derived from an EMBL/GenBank/DDBJ whole genome shotgun (WGS) entry which is preliminary data.</text>
</comment>
<dbReference type="EMBL" id="JAWCUA010000001">
    <property type="protein sequence ID" value="MDU0111906.1"/>
    <property type="molecule type" value="Genomic_DNA"/>
</dbReference>
<keyword evidence="3" id="KW-1185">Reference proteome</keyword>
<evidence type="ECO:0000259" key="1">
    <source>
        <dbReference type="Pfam" id="PF07238"/>
    </source>
</evidence>
<accession>A0ABU3QWU7</accession>
<name>A0ABU3QWU7_9GAMM</name>
<organism evidence="2 3">
    <name type="scientific">Psychrosphaera aquimarina</name>
    <dbReference type="NCBI Taxonomy" id="2044854"/>
    <lineage>
        <taxon>Bacteria</taxon>
        <taxon>Pseudomonadati</taxon>
        <taxon>Pseudomonadota</taxon>
        <taxon>Gammaproteobacteria</taxon>
        <taxon>Alteromonadales</taxon>
        <taxon>Pseudoalteromonadaceae</taxon>
        <taxon>Psychrosphaera</taxon>
    </lineage>
</organism>
<protein>
    <submittedName>
        <fullName evidence="2">PilZ domain-containing protein</fullName>
    </submittedName>
</protein>
<reference evidence="2 3" key="1">
    <citation type="submission" date="2023-10" db="EMBL/GenBank/DDBJ databases">
        <title>Psychrosphaera aquimaarina strain SW33 isolated from seawater.</title>
        <authorList>
            <person name="Bayburt H."/>
            <person name="Kim J.M."/>
            <person name="Choi B.J."/>
            <person name="Jeon C.O."/>
        </authorList>
    </citation>
    <scope>NUCLEOTIDE SEQUENCE [LARGE SCALE GENOMIC DNA]</scope>
    <source>
        <strain evidence="2 3">KCTC 52743</strain>
    </source>
</reference>
<feature type="domain" description="PilZ" evidence="1">
    <location>
        <begin position="7"/>
        <end position="96"/>
    </location>
</feature>